<evidence type="ECO:0000256" key="2">
    <source>
        <dbReference type="ARBA" id="ARBA00022525"/>
    </source>
</evidence>
<evidence type="ECO:0000256" key="3">
    <source>
        <dbReference type="ARBA" id="ARBA00022559"/>
    </source>
</evidence>
<gene>
    <name evidence="7" type="ORF">RDWZM_002026</name>
</gene>
<comment type="subcellular location">
    <subcellularLocation>
        <location evidence="1">Secreted</location>
    </subcellularLocation>
</comment>
<dbReference type="FunFam" id="1.10.640.10:FF:000003">
    <property type="entry name" value="chorion peroxidase"/>
    <property type="match status" value="1"/>
</dbReference>
<keyword evidence="3" id="KW-0560">Oxidoreductase</keyword>
<evidence type="ECO:0000256" key="4">
    <source>
        <dbReference type="ARBA" id="ARBA00022729"/>
    </source>
</evidence>
<dbReference type="GO" id="GO:0046872">
    <property type="term" value="F:metal ion binding"/>
    <property type="evidence" value="ECO:0007669"/>
    <property type="project" value="UniProtKB-KW"/>
</dbReference>
<dbReference type="EMBL" id="JAPWDV010000001">
    <property type="protein sequence ID" value="KAJ6223481.1"/>
    <property type="molecule type" value="Genomic_DNA"/>
</dbReference>
<feature type="binding site" description="axial binding residue" evidence="5">
    <location>
        <position position="591"/>
    </location>
    <ligand>
        <name>heme b</name>
        <dbReference type="ChEBI" id="CHEBI:60344"/>
    </ligand>
    <ligandPart>
        <name>Fe</name>
        <dbReference type="ChEBI" id="CHEBI:18248"/>
    </ligandPart>
</feature>
<evidence type="ECO:0000256" key="1">
    <source>
        <dbReference type="ARBA" id="ARBA00004613"/>
    </source>
</evidence>
<keyword evidence="5" id="KW-0349">Heme</keyword>
<dbReference type="PANTHER" id="PTHR11475">
    <property type="entry name" value="OXIDASE/PEROXIDASE"/>
    <property type="match status" value="1"/>
</dbReference>
<dbReference type="AlphaFoldDB" id="A0A9Q0RRU9"/>
<evidence type="ECO:0000256" key="5">
    <source>
        <dbReference type="PIRSR" id="PIRSR619791-2"/>
    </source>
</evidence>
<sequence>MMERKRKPSFNVIKMNHRNRHQMIEKDDHSFSSSSSSSSFRYTFSSNQNNTQRCHYEPSLPDYGRSTPFSITHLSLLFTIILSLIIDSCLCTFAPETSAASTTSYGFHRPTPFAPDYRPECDIIFPASARATPSSDVHQTTSSIPYSISNSFSKRSSYIPGGHVCITYEDINRAVSEAKMMLGVFSVPYEVKELSSENPKPPHIAKVGDILIQASKILARMHGLSREAILYGLPRIDTTKTSVKDICPTFLKPVKCEISKYRTLSGMCNNLDYPSWGSSRSAMLRFLPPDYSDGLTAPRQSKSGEPLPPPRIISFMLHQDISDYDNEVTYLVIAWGQMLDHDLTFAALPKDKNDKSIQCCKYPASQRHPSCYPISIPADDPFFKFFNRQCMDFVRSMPGVKPNCLLGPRHQINQVSSFIDANFVYGNAQSTTKRLREFVGGRLKTQVGYRNMGFKDLLPMKTQNPDSGCERSGRGRNMYCFDTGDVRSNEQLQLAVMHTVWMRQHNAIADKLSTINTHWSDETLFQEARRIVGAMVQHITYNEFLPIIIGNKAMNKYGINLLKNGYYSGYDPKTNPGIRVEFQASAFRFGHSILPDATERFNKFHEKLESIRLSTMLRQPYRLYQPGVVDSFIFGLVNQPAYRVDSEITSEVTNHLFEKPGENFGLDLAAINVVRSREMGIPGYNEVREYCGMKRIRHFEELFGLIDNATIHRYLGLYRHVDDIDLWSAGIAEFPLMGAMVGPTFSCIIGEQFAHIRNGDRFWYENEGWPSQFTENQLTELRKVKLARLLCENADDMDTVQLYPMLAAHHSTNPRVSCHDLPKLDLSHWRELPYFDTGFDEYKSKAKAAKAA</sequence>
<dbReference type="InterPro" id="IPR037120">
    <property type="entry name" value="Haem_peroxidase_sf_animal"/>
</dbReference>
<keyword evidence="5" id="KW-0408">Iron</keyword>
<dbReference type="PANTHER" id="PTHR11475:SF106">
    <property type="entry name" value="CURLY SU"/>
    <property type="match status" value="1"/>
</dbReference>
<keyword evidence="5" id="KW-0479">Metal-binding</keyword>
<name>A0A9Q0RRU9_BLOTA</name>
<evidence type="ECO:0000256" key="6">
    <source>
        <dbReference type="SAM" id="MobiDB-lite"/>
    </source>
</evidence>
<reference evidence="7" key="1">
    <citation type="submission" date="2022-12" db="EMBL/GenBank/DDBJ databases">
        <title>Genome assemblies of Blomia tropicalis.</title>
        <authorList>
            <person name="Cui Y."/>
        </authorList>
    </citation>
    <scope>NUCLEOTIDE SEQUENCE</scope>
    <source>
        <tissue evidence="7">Adult mites</tissue>
    </source>
</reference>
<proteinExistence type="predicted"/>
<keyword evidence="3" id="KW-0575">Peroxidase</keyword>
<comment type="caution">
    <text evidence="7">The sequence shown here is derived from an EMBL/GenBank/DDBJ whole genome shotgun (WGS) entry which is preliminary data.</text>
</comment>
<feature type="region of interest" description="Disordered" evidence="6">
    <location>
        <begin position="1"/>
        <end position="37"/>
    </location>
</feature>
<dbReference type="GO" id="GO:0006979">
    <property type="term" value="P:response to oxidative stress"/>
    <property type="evidence" value="ECO:0007669"/>
    <property type="project" value="InterPro"/>
</dbReference>
<dbReference type="OMA" id="AQINKHW"/>
<dbReference type="PROSITE" id="PS50292">
    <property type="entry name" value="PEROXIDASE_3"/>
    <property type="match status" value="1"/>
</dbReference>
<accession>A0A9Q0RRU9</accession>
<dbReference type="Pfam" id="PF03098">
    <property type="entry name" value="An_peroxidase"/>
    <property type="match status" value="1"/>
</dbReference>
<dbReference type="PRINTS" id="PR00457">
    <property type="entry name" value="ANPEROXIDASE"/>
</dbReference>
<evidence type="ECO:0000313" key="7">
    <source>
        <dbReference type="EMBL" id="KAJ6223481.1"/>
    </source>
</evidence>
<dbReference type="Gene3D" id="1.10.640.10">
    <property type="entry name" value="Haem peroxidase domain superfamily, animal type"/>
    <property type="match status" value="1"/>
</dbReference>
<keyword evidence="4" id="KW-0732">Signal</keyword>
<dbReference type="GO" id="GO:0005576">
    <property type="term" value="C:extracellular region"/>
    <property type="evidence" value="ECO:0007669"/>
    <property type="project" value="UniProtKB-SubCell"/>
</dbReference>
<keyword evidence="8" id="KW-1185">Reference proteome</keyword>
<dbReference type="GO" id="GO:0020037">
    <property type="term" value="F:heme binding"/>
    <property type="evidence" value="ECO:0007669"/>
    <property type="project" value="InterPro"/>
</dbReference>
<dbReference type="Proteomes" id="UP001142055">
    <property type="component" value="Chromosome 1"/>
</dbReference>
<organism evidence="7 8">
    <name type="scientific">Blomia tropicalis</name>
    <name type="common">Mite</name>
    <dbReference type="NCBI Taxonomy" id="40697"/>
    <lineage>
        <taxon>Eukaryota</taxon>
        <taxon>Metazoa</taxon>
        <taxon>Ecdysozoa</taxon>
        <taxon>Arthropoda</taxon>
        <taxon>Chelicerata</taxon>
        <taxon>Arachnida</taxon>
        <taxon>Acari</taxon>
        <taxon>Acariformes</taxon>
        <taxon>Sarcoptiformes</taxon>
        <taxon>Astigmata</taxon>
        <taxon>Glycyphagoidea</taxon>
        <taxon>Echimyopodidae</taxon>
        <taxon>Blomia</taxon>
    </lineage>
</organism>
<protein>
    <submittedName>
        <fullName evidence="7">Uncharacterized protein</fullName>
    </submittedName>
</protein>
<dbReference type="GO" id="GO:0004601">
    <property type="term" value="F:peroxidase activity"/>
    <property type="evidence" value="ECO:0007669"/>
    <property type="project" value="UniProtKB-KW"/>
</dbReference>
<dbReference type="InterPro" id="IPR010255">
    <property type="entry name" value="Haem_peroxidase_sf"/>
</dbReference>
<keyword evidence="2" id="KW-0964">Secreted</keyword>
<dbReference type="SUPFAM" id="SSF48113">
    <property type="entry name" value="Heme-dependent peroxidases"/>
    <property type="match status" value="1"/>
</dbReference>
<evidence type="ECO:0000313" key="8">
    <source>
        <dbReference type="Proteomes" id="UP001142055"/>
    </source>
</evidence>
<dbReference type="InterPro" id="IPR019791">
    <property type="entry name" value="Haem_peroxidase_animal"/>
</dbReference>
<dbReference type="CDD" id="cd09823">
    <property type="entry name" value="peroxinectin_like"/>
    <property type="match status" value="1"/>
</dbReference>